<protein>
    <recommendedName>
        <fullName evidence="1">Retroviral polymerase SH3-like domain-containing protein</fullName>
    </recommendedName>
</protein>
<dbReference type="EMBL" id="VAHF01000011">
    <property type="protein sequence ID" value="TXG51461.1"/>
    <property type="molecule type" value="Genomic_DNA"/>
</dbReference>
<name>A0A5C7H3H1_9ROSI</name>
<dbReference type="OrthoDB" id="1306077at2759"/>
<dbReference type="PANTHER" id="PTHR47481:SF22">
    <property type="entry name" value="RETROTRANSPOSON GAG DOMAIN-CONTAINING PROTEIN"/>
    <property type="match status" value="1"/>
</dbReference>
<reference evidence="3" key="1">
    <citation type="journal article" date="2019" name="Gigascience">
        <title>De novo genome assembly of the endangered Acer yangbiense, a plant species with extremely small populations endemic to Yunnan Province, China.</title>
        <authorList>
            <person name="Yang J."/>
            <person name="Wariss H.M."/>
            <person name="Tao L."/>
            <person name="Zhang R."/>
            <person name="Yun Q."/>
            <person name="Hollingsworth P."/>
            <person name="Dao Z."/>
            <person name="Luo G."/>
            <person name="Guo H."/>
            <person name="Ma Y."/>
            <person name="Sun W."/>
        </authorList>
    </citation>
    <scope>NUCLEOTIDE SEQUENCE [LARGE SCALE GENOMIC DNA]</scope>
    <source>
        <strain evidence="3">cv. Malutang</strain>
    </source>
</reference>
<proteinExistence type="predicted"/>
<dbReference type="Pfam" id="PF25597">
    <property type="entry name" value="SH3_retrovirus"/>
    <property type="match status" value="1"/>
</dbReference>
<dbReference type="PANTHER" id="PTHR47481">
    <property type="match status" value="1"/>
</dbReference>
<evidence type="ECO:0000313" key="2">
    <source>
        <dbReference type="EMBL" id="TXG51461.1"/>
    </source>
</evidence>
<gene>
    <name evidence="2" type="ORF">EZV62_023985</name>
</gene>
<keyword evidence="3" id="KW-1185">Reference proteome</keyword>
<comment type="caution">
    <text evidence="2">The sequence shown here is derived from an EMBL/GenBank/DDBJ whole genome shotgun (WGS) entry which is preliminary data.</text>
</comment>
<dbReference type="Proteomes" id="UP000323000">
    <property type="component" value="Chromosome 11"/>
</dbReference>
<accession>A0A5C7H3H1</accession>
<evidence type="ECO:0000259" key="1">
    <source>
        <dbReference type="Pfam" id="PF25597"/>
    </source>
</evidence>
<sequence>MVSEQNSSASASLERLINNLHLSAHRSKFLSPMKLQLTEQQDQILLCWILSSISQDLLPQLVGVATSCEAWNIIERLFSSQSKANMMQLKLQLQTLKKGTSSMTEYLMKKKSLIDALLYSGNVICEDDKIIYVLGGLGPEYDPFVIPITSINGCYSLPEIIALLLTHEARLEQHTQSESLTINMAANSQNFNQNRKGNGVMQQYGNGRGHVQGNTQAVAGKIPFELLYKTTPNYDQVRVFWCLCYPYLRPYNKNKLQYRSTACVFLGYNPQYKCYKCISSTGRIYMARHVVFNEKSFPFDIDPKFGSGSSSSASSSQFTSSTSCLIPTILQWRPVISSHTQAAPFISSTAIDLVSTSHSHQSVMQRDDPIDNSPVHLSLAAIHVTLVQSPTNVTSKAYHQQVEQQSNLQNANNHPMITRAKAAIYKPKICIASAEEKEPTITKEALHNPK</sequence>
<dbReference type="AlphaFoldDB" id="A0A5C7H3H1"/>
<organism evidence="2 3">
    <name type="scientific">Acer yangbiense</name>
    <dbReference type="NCBI Taxonomy" id="1000413"/>
    <lineage>
        <taxon>Eukaryota</taxon>
        <taxon>Viridiplantae</taxon>
        <taxon>Streptophyta</taxon>
        <taxon>Embryophyta</taxon>
        <taxon>Tracheophyta</taxon>
        <taxon>Spermatophyta</taxon>
        <taxon>Magnoliopsida</taxon>
        <taxon>eudicotyledons</taxon>
        <taxon>Gunneridae</taxon>
        <taxon>Pentapetalae</taxon>
        <taxon>rosids</taxon>
        <taxon>malvids</taxon>
        <taxon>Sapindales</taxon>
        <taxon>Sapindaceae</taxon>
        <taxon>Hippocastanoideae</taxon>
        <taxon>Acereae</taxon>
        <taxon>Acer</taxon>
    </lineage>
</organism>
<evidence type="ECO:0000313" key="3">
    <source>
        <dbReference type="Proteomes" id="UP000323000"/>
    </source>
</evidence>
<dbReference type="Pfam" id="PF14223">
    <property type="entry name" value="Retrotran_gag_2"/>
    <property type="match status" value="1"/>
</dbReference>
<feature type="domain" description="Retroviral polymerase SH3-like" evidence="1">
    <location>
        <begin position="242"/>
        <end position="302"/>
    </location>
</feature>
<dbReference type="InterPro" id="IPR057670">
    <property type="entry name" value="SH3_retrovirus"/>
</dbReference>